<keyword evidence="2 5" id="KW-0812">Transmembrane</keyword>
<keyword evidence="8" id="KW-1185">Reference proteome</keyword>
<gene>
    <name evidence="7" type="ORF">Athai_02680</name>
</gene>
<evidence type="ECO:0000256" key="2">
    <source>
        <dbReference type="ARBA" id="ARBA00022692"/>
    </source>
</evidence>
<dbReference type="PANTHER" id="PTHR43376:SF1">
    <property type="entry name" value="OLIGOPEPTIDE TRANSPORT SYSTEM PERMEASE PROTEIN"/>
    <property type="match status" value="1"/>
</dbReference>
<sequence>MLAFLRRLAGHLVRGIVMIWVVTTFTFVLVRLMPGDPVQTQYEKLLAQGVSAEQARAQVQVTYGFVPHGSWLSQYGDYLWKLLHFDLGKSVSAQGVSVRTEVVGALKWTIGLVLAGVLLSFVIGVLLGVVAAMKRNGHVGSVLSLVGSLLHGIPQYVMALVLVTFLTVKLKLFSTGPVDGLLDPGFNGPYIASIISHAVLPAAAFALSSFGGYLLTMKSSVISVLGDDFILASELRGIKPSIIFRYVARNALLPLFTVLALSLGFMIGGAVFIEHAFNYPGMGAMLIDSIGSRDYSEMSGAFLLITGAVILANIAADLLYSVVDPRVRHGGAA</sequence>
<dbReference type="Gene3D" id="1.10.3720.10">
    <property type="entry name" value="MetI-like"/>
    <property type="match status" value="1"/>
</dbReference>
<feature type="transmembrane region" description="Helical" evidence="5">
    <location>
        <begin position="251"/>
        <end position="273"/>
    </location>
</feature>
<evidence type="ECO:0000256" key="4">
    <source>
        <dbReference type="ARBA" id="ARBA00023136"/>
    </source>
</evidence>
<accession>A0A7R7DJP4</accession>
<dbReference type="GO" id="GO:0055085">
    <property type="term" value="P:transmembrane transport"/>
    <property type="evidence" value="ECO:0007669"/>
    <property type="project" value="InterPro"/>
</dbReference>
<proteinExistence type="inferred from homology"/>
<dbReference type="EMBL" id="AP023355">
    <property type="protein sequence ID" value="BCJ32765.1"/>
    <property type="molecule type" value="Genomic_DNA"/>
</dbReference>
<feature type="transmembrane region" description="Helical" evidence="5">
    <location>
        <begin position="12"/>
        <end position="33"/>
    </location>
</feature>
<dbReference type="InterPro" id="IPR035906">
    <property type="entry name" value="MetI-like_sf"/>
</dbReference>
<feature type="transmembrane region" description="Helical" evidence="5">
    <location>
        <begin position="188"/>
        <end position="215"/>
    </location>
</feature>
<keyword evidence="5" id="KW-0813">Transport</keyword>
<evidence type="ECO:0000256" key="5">
    <source>
        <dbReference type="RuleBase" id="RU363032"/>
    </source>
</evidence>
<reference evidence="7 8" key="1">
    <citation type="submission" date="2020-08" db="EMBL/GenBank/DDBJ databases">
        <title>Whole genome shotgun sequence of Actinocatenispora thailandica NBRC 105041.</title>
        <authorList>
            <person name="Komaki H."/>
            <person name="Tamura T."/>
        </authorList>
    </citation>
    <scope>NUCLEOTIDE SEQUENCE [LARGE SCALE GENOMIC DNA]</scope>
    <source>
        <strain evidence="7 8">NBRC 105041</strain>
    </source>
</reference>
<evidence type="ECO:0000256" key="1">
    <source>
        <dbReference type="ARBA" id="ARBA00004141"/>
    </source>
</evidence>
<feature type="transmembrane region" description="Helical" evidence="5">
    <location>
        <begin position="108"/>
        <end position="130"/>
    </location>
</feature>
<dbReference type="SUPFAM" id="SSF161098">
    <property type="entry name" value="MetI-like"/>
    <property type="match status" value="1"/>
</dbReference>
<dbReference type="CDD" id="cd06261">
    <property type="entry name" value="TM_PBP2"/>
    <property type="match status" value="1"/>
</dbReference>
<evidence type="ECO:0000313" key="7">
    <source>
        <dbReference type="EMBL" id="BCJ32765.1"/>
    </source>
</evidence>
<dbReference type="Proteomes" id="UP000611640">
    <property type="component" value="Chromosome"/>
</dbReference>
<dbReference type="Pfam" id="PF00528">
    <property type="entry name" value="BPD_transp_1"/>
    <property type="match status" value="1"/>
</dbReference>
<keyword evidence="3 5" id="KW-1133">Transmembrane helix</keyword>
<evidence type="ECO:0000313" key="8">
    <source>
        <dbReference type="Proteomes" id="UP000611640"/>
    </source>
</evidence>
<evidence type="ECO:0000256" key="3">
    <source>
        <dbReference type="ARBA" id="ARBA00022989"/>
    </source>
</evidence>
<feature type="transmembrane region" description="Helical" evidence="5">
    <location>
        <begin position="142"/>
        <end position="168"/>
    </location>
</feature>
<dbReference type="GO" id="GO:0005886">
    <property type="term" value="C:plasma membrane"/>
    <property type="evidence" value="ECO:0007669"/>
    <property type="project" value="UniProtKB-SubCell"/>
</dbReference>
<organism evidence="7 8">
    <name type="scientific">Actinocatenispora thailandica</name>
    <dbReference type="NCBI Taxonomy" id="227318"/>
    <lineage>
        <taxon>Bacteria</taxon>
        <taxon>Bacillati</taxon>
        <taxon>Actinomycetota</taxon>
        <taxon>Actinomycetes</taxon>
        <taxon>Micromonosporales</taxon>
        <taxon>Micromonosporaceae</taxon>
        <taxon>Actinocatenispora</taxon>
    </lineage>
</organism>
<feature type="transmembrane region" description="Helical" evidence="5">
    <location>
        <begin position="301"/>
        <end position="320"/>
    </location>
</feature>
<dbReference type="KEGG" id="atl:Athai_02680"/>
<dbReference type="InterPro" id="IPR000515">
    <property type="entry name" value="MetI-like"/>
</dbReference>
<comment type="similarity">
    <text evidence="5">Belongs to the binding-protein-dependent transport system permease family.</text>
</comment>
<dbReference type="PROSITE" id="PS50928">
    <property type="entry name" value="ABC_TM1"/>
    <property type="match status" value="1"/>
</dbReference>
<dbReference type="PANTHER" id="PTHR43376">
    <property type="entry name" value="OLIGOPEPTIDE TRANSPORT SYSTEM PERMEASE PROTEIN"/>
    <property type="match status" value="1"/>
</dbReference>
<keyword evidence="4 5" id="KW-0472">Membrane</keyword>
<feature type="domain" description="ABC transmembrane type-1" evidence="6">
    <location>
        <begin position="106"/>
        <end position="320"/>
    </location>
</feature>
<comment type="subcellular location">
    <subcellularLocation>
        <location evidence="5">Cell membrane</location>
        <topology evidence="5">Multi-pass membrane protein</topology>
    </subcellularLocation>
    <subcellularLocation>
        <location evidence="1">Membrane</location>
        <topology evidence="1">Multi-pass membrane protein</topology>
    </subcellularLocation>
</comment>
<dbReference type="AlphaFoldDB" id="A0A7R7DJP4"/>
<evidence type="ECO:0000259" key="6">
    <source>
        <dbReference type="PROSITE" id="PS50928"/>
    </source>
</evidence>
<name>A0A7R7DJP4_9ACTN</name>
<protein>
    <submittedName>
        <fullName evidence="7">Peptide ABC transporter permease</fullName>
    </submittedName>
</protein>
<dbReference type="RefSeq" id="WP_239156642.1">
    <property type="nucleotide sequence ID" value="NZ_AP023355.1"/>
</dbReference>